<feature type="transmembrane region" description="Helical" evidence="6">
    <location>
        <begin position="7"/>
        <end position="25"/>
    </location>
</feature>
<dbReference type="InterPro" id="IPR013766">
    <property type="entry name" value="Thioredoxin_domain"/>
</dbReference>
<dbReference type="PANTHER" id="PTHR42852:SF6">
    <property type="entry name" value="THIOL:DISULFIDE INTERCHANGE PROTEIN DSBE"/>
    <property type="match status" value="1"/>
</dbReference>
<dbReference type="PANTHER" id="PTHR42852">
    <property type="entry name" value="THIOL:DISULFIDE INTERCHANGE PROTEIN DSBE"/>
    <property type="match status" value="1"/>
</dbReference>
<evidence type="ECO:0000256" key="1">
    <source>
        <dbReference type="ARBA" id="ARBA00004196"/>
    </source>
</evidence>
<evidence type="ECO:0000259" key="7">
    <source>
        <dbReference type="PROSITE" id="PS51352"/>
    </source>
</evidence>
<dbReference type="EMBL" id="CP060780">
    <property type="protein sequence ID" value="QNP42570.1"/>
    <property type="molecule type" value="Genomic_DNA"/>
</dbReference>
<keyword evidence="6" id="KW-1133">Transmembrane helix</keyword>
<gene>
    <name evidence="8" type="ORF">H9L15_10185</name>
</gene>
<comment type="subcellular location">
    <subcellularLocation>
        <location evidence="1">Cell envelope</location>
    </subcellularLocation>
</comment>
<dbReference type="Gene3D" id="3.40.30.10">
    <property type="entry name" value="Glutaredoxin"/>
    <property type="match status" value="1"/>
</dbReference>
<evidence type="ECO:0000256" key="3">
    <source>
        <dbReference type="ARBA" id="ARBA00022748"/>
    </source>
</evidence>
<keyword evidence="9" id="KW-1185">Reference proteome</keyword>
<dbReference type="PROSITE" id="PS51352">
    <property type="entry name" value="THIOREDOXIN_2"/>
    <property type="match status" value="1"/>
</dbReference>
<evidence type="ECO:0000256" key="4">
    <source>
        <dbReference type="ARBA" id="ARBA00023157"/>
    </source>
</evidence>
<dbReference type="InterPro" id="IPR036249">
    <property type="entry name" value="Thioredoxin-like_sf"/>
</dbReference>
<dbReference type="PROSITE" id="PS00194">
    <property type="entry name" value="THIOREDOXIN_1"/>
    <property type="match status" value="1"/>
</dbReference>
<evidence type="ECO:0000313" key="8">
    <source>
        <dbReference type="EMBL" id="QNP42570.1"/>
    </source>
</evidence>
<dbReference type="InterPro" id="IPR017937">
    <property type="entry name" value="Thioredoxin_CS"/>
</dbReference>
<keyword evidence="6" id="KW-0472">Membrane</keyword>
<dbReference type="SUPFAM" id="SSF52833">
    <property type="entry name" value="Thioredoxin-like"/>
    <property type="match status" value="1"/>
</dbReference>
<sequence length="175" mass="18894">MSRAFRLIPIILVVWILITFAWRLIQPSDTAVRSQLVNREVPEFALKAATPERAGLDSAELATGEPRLLNFFASWCVPCVAEAPILERLKAQGVKIDGIAVRDTPGAVGAFLERNGNPYERVGLDPNSGVQLALGSSGVPETFVIDGKGVIRYQFIGPIGSADTPTILKQLRAAK</sequence>
<organism evidence="8 9">
    <name type="scientific">Sphingomonas daechungensis</name>
    <dbReference type="NCBI Taxonomy" id="1176646"/>
    <lineage>
        <taxon>Bacteria</taxon>
        <taxon>Pseudomonadati</taxon>
        <taxon>Pseudomonadota</taxon>
        <taxon>Alphaproteobacteria</taxon>
        <taxon>Sphingomonadales</taxon>
        <taxon>Sphingomonadaceae</taxon>
        <taxon>Sphingomonas</taxon>
    </lineage>
</organism>
<keyword evidence="5" id="KW-0676">Redox-active center</keyword>
<evidence type="ECO:0000313" key="9">
    <source>
        <dbReference type="Proteomes" id="UP000516134"/>
    </source>
</evidence>
<feature type="domain" description="Thioredoxin" evidence="7">
    <location>
        <begin position="35"/>
        <end position="175"/>
    </location>
</feature>
<comment type="similarity">
    <text evidence="2">Belongs to the thioredoxin family. DsbE subfamily.</text>
</comment>
<dbReference type="Proteomes" id="UP000516134">
    <property type="component" value="Chromosome"/>
</dbReference>
<dbReference type="InterPro" id="IPR004799">
    <property type="entry name" value="Periplasmic_diS_OxRdtase_DsbE"/>
</dbReference>
<protein>
    <submittedName>
        <fullName evidence="8">DsbE family thiol:disulfide interchange protein</fullName>
    </submittedName>
</protein>
<dbReference type="InterPro" id="IPR050553">
    <property type="entry name" value="Thioredoxin_ResA/DsbE_sf"/>
</dbReference>
<evidence type="ECO:0000256" key="2">
    <source>
        <dbReference type="ARBA" id="ARBA00007758"/>
    </source>
</evidence>
<keyword evidence="6" id="KW-0812">Transmembrane</keyword>
<name>A0ABX6T0J6_9SPHN</name>
<dbReference type="RefSeq" id="WP_187714002.1">
    <property type="nucleotide sequence ID" value="NZ_BAABJC010000001.1"/>
</dbReference>
<dbReference type="Pfam" id="PF08534">
    <property type="entry name" value="Redoxin"/>
    <property type="match status" value="1"/>
</dbReference>
<keyword evidence="4" id="KW-1015">Disulfide bond</keyword>
<reference evidence="8 9" key="1">
    <citation type="submission" date="2020-08" db="EMBL/GenBank/DDBJ databases">
        <title>Genome sequence of Sphingomonas daechungensis KACC 18115T.</title>
        <authorList>
            <person name="Hyun D.-W."/>
            <person name="Bae J.-W."/>
        </authorList>
    </citation>
    <scope>NUCLEOTIDE SEQUENCE [LARGE SCALE GENOMIC DNA]</scope>
    <source>
        <strain evidence="8 9">KACC 18115</strain>
    </source>
</reference>
<evidence type="ECO:0000256" key="6">
    <source>
        <dbReference type="SAM" id="Phobius"/>
    </source>
</evidence>
<keyword evidence="3" id="KW-0201">Cytochrome c-type biogenesis</keyword>
<dbReference type="InterPro" id="IPR013740">
    <property type="entry name" value="Redoxin"/>
</dbReference>
<proteinExistence type="inferred from homology"/>
<evidence type="ECO:0000256" key="5">
    <source>
        <dbReference type="ARBA" id="ARBA00023284"/>
    </source>
</evidence>
<accession>A0ABX6T0J6</accession>
<dbReference type="CDD" id="cd03010">
    <property type="entry name" value="TlpA_like_DsbE"/>
    <property type="match status" value="1"/>
</dbReference>